<gene>
    <name evidence="1" type="ORF">SDC9_201449</name>
</gene>
<name>A0A645J2V1_9ZZZZ</name>
<protein>
    <submittedName>
        <fullName evidence="1">Uncharacterized protein</fullName>
    </submittedName>
</protein>
<reference evidence="1" key="1">
    <citation type="submission" date="2019-08" db="EMBL/GenBank/DDBJ databases">
        <authorList>
            <person name="Kucharzyk K."/>
            <person name="Murdoch R.W."/>
            <person name="Higgins S."/>
            <person name="Loffler F."/>
        </authorList>
    </citation>
    <scope>NUCLEOTIDE SEQUENCE</scope>
</reference>
<accession>A0A645J2V1</accession>
<sequence>MFLQPVRKRTRATVTDQIGDQFIGFTAKLRTVVVDSELNAQHFTRQRRNVMDDNALLRISDDRNGNFRLFDILVGHSPKGLCSNLCQFRQRLIAVDNRFHQIGGVILAVKIAQRLLHRITRFVA</sequence>
<dbReference type="EMBL" id="VSSQ01121284">
    <property type="protein sequence ID" value="MPN53783.1"/>
    <property type="molecule type" value="Genomic_DNA"/>
</dbReference>
<proteinExistence type="predicted"/>
<evidence type="ECO:0000313" key="1">
    <source>
        <dbReference type="EMBL" id="MPN53783.1"/>
    </source>
</evidence>
<organism evidence="1">
    <name type="scientific">bioreactor metagenome</name>
    <dbReference type="NCBI Taxonomy" id="1076179"/>
    <lineage>
        <taxon>unclassified sequences</taxon>
        <taxon>metagenomes</taxon>
        <taxon>ecological metagenomes</taxon>
    </lineage>
</organism>
<comment type="caution">
    <text evidence="1">The sequence shown here is derived from an EMBL/GenBank/DDBJ whole genome shotgun (WGS) entry which is preliminary data.</text>
</comment>
<dbReference type="AlphaFoldDB" id="A0A645J2V1"/>